<evidence type="ECO:0000313" key="6">
    <source>
        <dbReference type="EMBL" id="AGT08548.1"/>
    </source>
</evidence>
<keyword evidence="7" id="KW-1185">Reference proteome</keyword>
<dbReference type="RefSeq" id="WP_020950186.1">
    <property type="nucleotide sequence ID" value="NC_022041.1"/>
</dbReference>
<dbReference type="Gene3D" id="1.10.10.10">
    <property type="entry name" value="Winged helix-like DNA-binding domain superfamily/Winged helix DNA-binding domain"/>
    <property type="match status" value="1"/>
</dbReference>
<accession>S5YAW9</accession>
<dbReference type="PANTHER" id="PTHR30346">
    <property type="entry name" value="TRANSCRIPTIONAL DUAL REGULATOR HCAR-RELATED"/>
    <property type="match status" value="1"/>
</dbReference>
<dbReference type="Pfam" id="PF03466">
    <property type="entry name" value="LysR_substrate"/>
    <property type="match status" value="1"/>
</dbReference>
<dbReference type="EMBL" id="CP006650">
    <property type="protein sequence ID" value="AGT08548.1"/>
    <property type="molecule type" value="Genomic_DNA"/>
</dbReference>
<dbReference type="Proteomes" id="UP000015480">
    <property type="component" value="Chromosome"/>
</dbReference>
<dbReference type="eggNOG" id="COG0583">
    <property type="taxonomic scope" value="Bacteria"/>
</dbReference>
<comment type="similarity">
    <text evidence="1">Belongs to the LysR transcriptional regulatory family.</text>
</comment>
<evidence type="ECO:0000256" key="1">
    <source>
        <dbReference type="ARBA" id="ARBA00009437"/>
    </source>
</evidence>
<keyword evidence="2" id="KW-0805">Transcription regulation</keyword>
<dbReference type="SUPFAM" id="SSF46785">
    <property type="entry name" value="Winged helix' DNA-binding domain"/>
    <property type="match status" value="1"/>
</dbReference>
<dbReference type="InterPro" id="IPR036390">
    <property type="entry name" value="WH_DNA-bd_sf"/>
</dbReference>
<dbReference type="InterPro" id="IPR000847">
    <property type="entry name" value="LysR_HTH_N"/>
</dbReference>
<evidence type="ECO:0000259" key="5">
    <source>
        <dbReference type="PROSITE" id="PS50931"/>
    </source>
</evidence>
<gene>
    <name evidence="6" type="ORF">JCM7686_1447</name>
</gene>
<organism evidence="6 7">
    <name type="scientific">Paracoccus aminophilus JCM 7686</name>
    <dbReference type="NCBI Taxonomy" id="1367847"/>
    <lineage>
        <taxon>Bacteria</taxon>
        <taxon>Pseudomonadati</taxon>
        <taxon>Pseudomonadota</taxon>
        <taxon>Alphaproteobacteria</taxon>
        <taxon>Rhodobacterales</taxon>
        <taxon>Paracoccaceae</taxon>
        <taxon>Paracoccus</taxon>
    </lineage>
</organism>
<protein>
    <submittedName>
        <fullName evidence="6">Transcriptional regulator, LysR family</fullName>
    </submittedName>
</protein>
<dbReference type="Pfam" id="PF00126">
    <property type="entry name" value="HTH_1"/>
    <property type="match status" value="1"/>
</dbReference>
<keyword evidence="3" id="KW-0238">DNA-binding</keyword>
<dbReference type="STRING" id="1367847.JCM7686_1447"/>
<keyword evidence="4" id="KW-0804">Transcription</keyword>
<dbReference type="InterPro" id="IPR005119">
    <property type="entry name" value="LysR_subst-bd"/>
</dbReference>
<dbReference type="HOGENOM" id="CLU_039613_6_5_5"/>
<evidence type="ECO:0000256" key="2">
    <source>
        <dbReference type="ARBA" id="ARBA00023015"/>
    </source>
</evidence>
<dbReference type="InterPro" id="IPR036388">
    <property type="entry name" value="WH-like_DNA-bd_sf"/>
</dbReference>
<dbReference type="AlphaFoldDB" id="S5YAW9"/>
<dbReference type="CDD" id="cd08427">
    <property type="entry name" value="PBP2_LTTR_like_2"/>
    <property type="match status" value="1"/>
</dbReference>
<dbReference type="PATRIC" id="fig|1367847.3.peg.1419"/>
<dbReference type="GO" id="GO:0003700">
    <property type="term" value="F:DNA-binding transcription factor activity"/>
    <property type="evidence" value="ECO:0007669"/>
    <property type="project" value="InterPro"/>
</dbReference>
<dbReference type="PANTHER" id="PTHR30346:SF28">
    <property type="entry name" value="HTH-TYPE TRANSCRIPTIONAL REGULATOR CYNR"/>
    <property type="match status" value="1"/>
</dbReference>
<dbReference type="SUPFAM" id="SSF53850">
    <property type="entry name" value="Periplasmic binding protein-like II"/>
    <property type="match status" value="1"/>
</dbReference>
<sequence>MDLRFLESFVEVVECGSLAAAARRLNLTPAAIAQRLRGLERELGQALITRVGRTVRPTASGLAVLPFARRLLADAHDLRAIAAHDTPAGELRLGSTATALTGLLPRVIPHLRARWPQVEFFVRPGSSIDHFHAVLTGELDAALIVRPPVPVPKALSWLTLRDEPLVLILPEEMVGNSASEILREAPFIRYDRNQWGGQIVERYLRTNRLKTHDFLELDALDAIAALVSRGAGVSIVPDWAPPWPENLHLRKLPLPDAGLRSVGILWNRSGARSAAVRALVDICRETFLTGPAAVDHGRV</sequence>
<feature type="domain" description="HTH lysR-type" evidence="5">
    <location>
        <begin position="1"/>
        <end position="58"/>
    </location>
</feature>
<evidence type="ECO:0000256" key="3">
    <source>
        <dbReference type="ARBA" id="ARBA00023125"/>
    </source>
</evidence>
<dbReference type="GO" id="GO:0003677">
    <property type="term" value="F:DNA binding"/>
    <property type="evidence" value="ECO:0007669"/>
    <property type="project" value="UniProtKB-KW"/>
</dbReference>
<dbReference type="Gene3D" id="3.40.190.290">
    <property type="match status" value="1"/>
</dbReference>
<dbReference type="KEGG" id="pami:JCM7686_1447"/>
<name>S5YAW9_PARAH</name>
<evidence type="ECO:0000313" key="7">
    <source>
        <dbReference type="Proteomes" id="UP000015480"/>
    </source>
</evidence>
<dbReference type="GO" id="GO:0032993">
    <property type="term" value="C:protein-DNA complex"/>
    <property type="evidence" value="ECO:0007669"/>
    <property type="project" value="TreeGrafter"/>
</dbReference>
<dbReference type="OrthoDB" id="9811588at2"/>
<dbReference type="PROSITE" id="PS50931">
    <property type="entry name" value="HTH_LYSR"/>
    <property type="match status" value="1"/>
</dbReference>
<reference evidence="6 7" key="1">
    <citation type="journal article" date="2014" name="BMC Genomics">
        <title>Architecture and functions of a multipartite genome of the methylotrophic bacterium Paracoccus aminophilus JCM 7686, containing primary and secondary chromids.</title>
        <authorList>
            <person name="Dziewit L."/>
            <person name="Czarnecki J."/>
            <person name="Wibberg D."/>
            <person name="Radlinska M."/>
            <person name="Mrozek P."/>
            <person name="Szymczak M."/>
            <person name="Schluter A."/>
            <person name="Puhler A."/>
            <person name="Bartosik D."/>
        </authorList>
    </citation>
    <scope>NUCLEOTIDE SEQUENCE [LARGE SCALE GENOMIC DNA]</scope>
    <source>
        <strain evidence="6">JCM 7686</strain>
    </source>
</reference>
<proteinExistence type="inferred from homology"/>
<evidence type="ECO:0000256" key="4">
    <source>
        <dbReference type="ARBA" id="ARBA00023163"/>
    </source>
</evidence>